<gene>
    <name evidence="1" type="ORF">AB8O55_13290</name>
</gene>
<name>A0ABV4CLR6_9PSEU</name>
<comment type="caution">
    <text evidence="1">The sequence shown here is derived from an EMBL/GenBank/DDBJ whole genome shotgun (WGS) entry which is preliminary data.</text>
</comment>
<keyword evidence="2" id="KW-1185">Reference proteome</keyword>
<sequence length="36" mass="4226">MQDYIVPELTEVGAFSDDTLGHNGHGWDHNHRFGWW</sequence>
<organism evidence="1 2">
    <name type="scientific">Saccharopolyspora cebuensis</name>
    <dbReference type="NCBI Taxonomy" id="418759"/>
    <lineage>
        <taxon>Bacteria</taxon>
        <taxon>Bacillati</taxon>
        <taxon>Actinomycetota</taxon>
        <taxon>Actinomycetes</taxon>
        <taxon>Pseudonocardiales</taxon>
        <taxon>Pseudonocardiaceae</taxon>
        <taxon>Saccharopolyspora</taxon>
    </lineage>
</organism>
<evidence type="ECO:0000313" key="2">
    <source>
        <dbReference type="Proteomes" id="UP001564626"/>
    </source>
</evidence>
<dbReference type="Proteomes" id="UP001564626">
    <property type="component" value="Unassembled WGS sequence"/>
</dbReference>
<dbReference type="NCBIfam" id="NF033521">
    <property type="entry name" value="lasso_leader_L3"/>
    <property type="match status" value="1"/>
</dbReference>
<evidence type="ECO:0000313" key="1">
    <source>
        <dbReference type="EMBL" id="MEY8040374.1"/>
    </source>
</evidence>
<proteinExistence type="predicted"/>
<protein>
    <submittedName>
        <fullName evidence="1">Lasso RiPP family leader peptide-containing protein</fullName>
    </submittedName>
</protein>
<accession>A0ABV4CLR6</accession>
<dbReference type="EMBL" id="JBGEHV010000021">
    <property type="protein sequence ID" value="MEY8040374.1"/>
    <property type="molecule type" value="Genomic_DNA"/>
</dbReference>
<dbReference type="RefSeq" id="WP_345367282.1">
    <property type="nucleotide sequence ID" value="NZ_BAABII010000018.1"/>
</dbReference>
<reference evidence="1 2" key="1">
    <citation type="submission" date="2024-08" db="EMBL/GenBank/DDBJ databases">
        <title>Genome mining of Saccharopolyspora cebuensis PGLac3 from Nigerian medicinal plant.</title>
        <authorList>
            <person name="Ezeobiora C.E."/>
            <person name="Igbokwe N.H."/>
            <person name="Amin D.H."/>
            <person name="Mendie U.E."/>
        </authorList>
    </citation>
    <scope>NUCLEOTIDE SEQUENCE [LARGE SCALE GENOMIC DNA]</scope>
    <source>
        <strain evidence="1 2">PGLac3</strain>
    </source>
</reference>